<comment type="caution">
    <text evidence="1">The sequence shown here is derived from an EMBL/GenBank/DDBJ whole genome shotgun (WGS) entry which is preliminary data.</text>
</comment>
<dbReference type="Proteomes" id="UP000292927">
    <property type="component" value="Unassembled WGS sequence"/>
</dbReference>
<organism evidence="1 2">
    <name type="scientific">Cuneatibacter caecimuris</name>
    <dbReference type="NCBI Taxonomy" id="1796618"/>
    <lineage>
        <taxon>Bacteria</taxon>
        <taxon>Bacillati</taxon>
        <taxon>Bacillota</taxon>
        <taxon>Clostridia</taxon>
        <taxon>Lachnospirales</taxon>
        <taxon>Lachnospiraceae</taxon>
        <taxon>Cuneatibacter</taxon>
    </lineage>
</organism>
<dbReference type="OrthoDB" id="1655031at2"/>
<dbReference type="InterPro" id="IPR043743">
    <property type="entry name" value="DUF5688"/>
</dbReference>
<dbReference type="RefSeq" id="WP_130434807.1">
    <property type="nucleotide sequence ID" value="NZ_SGXF01000002.1"/>
</dbReference>
<sequence length="336" mass="38911">MDIEMEKFVEDITRGIRNYLPYPIGDYEIKTMEVSKFSKKYFGMCIRKHGSEIALCHNLTEAYADYIQGIPLRKILQEMAAAEMREDISEKKSLSISLKDYDEIKKRLFIKVYSAEHPSVQNFPHTLYGDMAIVYAADFSDVIQKEGASVMLSYDILKSYDITVEQLHQDALENTQKLFPLEVTTMEKKLGKELEKMAYEQGMNPDMLKEMMDYSWNEVPEMYVVGNKSSGGAGAIFCPGVMEQLSKFMQGGYYIFPSSIYEMIISPDDSLLENSDMSAIVNEANQNQLFEGEILSKHAYHYDDKTGKFEMVEEYQKRLENQKRLQSEKRRKPRQL</sequence>
<name>A0A4Q7PLE8_9FIRM</name>
<gene>
    <name evidence="1" type="ORF">EV209_1609</name>
</gene>
<keyword evidence="2" id="KW-1185">Reference proteome</keyword>
<accession>A0A4Q7PLE8</accession>
<proteinExistence type="predicted"/>
<reference evidence="1 2" key="1">
    <citation type="submission" date="2019-02" db="EMBL/GenBank/DDBJ databases">
        <title>Genomic Encyclopedia of Type Strains, Phase IV (KMG-IV): sequencing the most valuable type-strain genomes for metagenomic binning, comparative biology and taxonomic classification.</title>
        <authorList>
            <person name="Goeker M."/>
        </authorList>
    </citation>
    <scope>NUCLEOTIDE SEQUENCE [LARGE SCALE GENOMIC DNA]</scope>
    <source>
        <strain evidence="1 2">DSM 29486</strain>
    </source>
</reference>
<dbReference type="EMBL" id="SGXF01000002">
    <property type="protein sequence ID" value="RZT01167.1"/>
    <property type="molecule type" value="Genomic_DNA"/>
</dbReference>
<protein>
    <submittedName>
        <fullName evidence="1">Uncharacterized protein</fullName>
    </submittedName>
</protein>
<evidence type="ECO:0000313" key="2">
    <source>
        <dbReference type="Proteomes" id="UP000292927"/>
    </source>
</evidence>
<dbReference type="Pfam" id="PF18941">
    <property type="entry name" value="DUF5688"/>
    <property type="match status" value="1"/>
</dbReference>
<evidence type="ECO:0000313" key="1">
    <source>
        <dbReference type="EMBL" id="RZT01167.1"/>
    </source>
</evidence>
<dbReference type="AlphaFoldDB" id="A0A4Q7PLE8"/>